<dbReference type="OrthoDB" id="9013441at2"/>
<dbReference type="Pfam" id="PF08843">
    <property type="entry name" value="AbiEii"/>
    <property type="match status" value="1"/>
</dbReference>
<dbReference type="RefSeq" id="WP_066417821.1">
    <property type="nucleotide sequence ID" value="NZ_FKBS01000025.1"/>
</dbReference>
<name>A0A157QUA6_9BORD</name>
<dbReference type="InterPro" id="IPR014942">
    <property type="entry name" value="AbiEii"/>
</dbReference>
<sequence length="229" mass="26082">MNGKSDILSVDLPIGPWCALWAHATVLLDDLAVHGLPDPYWTLGGGTVLMFRHDHRASKDIDIFVADPQYLGYLTPRLSDKAAERTSDYLEDHGSLKLYFAEGEVDFVASPNLLEDAWEWWDIDGRRVRVERSAEIVAKKMYHRGHSATARDLYDLALVIEREPDELRLAGSFLTRHRDVFLEKVLHPSDRLRAQFEAIDTRQFSPSLEYCARLAESFLSSLPSDIGKR</sequence>
<evidence type="ECO:0000313" key="2">
    <source>
        <dbReference type="Proteomes" id="UP000077037"/>
    </source>
</evidence>
<accession>A0A157QUA6</accession>
<dbReference type="GO" id="GO:0016740">
    <property type="term" value="F:transferase activity"/>
    <property type="evidence" value="ECO:0007669"/>
    <property type="project" value="UniProtKB-KW"/>
</dbReference>
<dbReference type="EMBL" id="FKBS01000025">
    <property type="protein sequence ID" value="SAI49258.1"/>
    <property type="molecule type" value="Genomic_DNA"/>
</dbReference>
<evidence type="ECO:0000313" key="1">
    <source>
        <dbReference type="EMBL" id="SAI49258.1"/>
    </source>
</evidence>
<reference evidence="1 2" key="1">
    <citation type="submission" date="2016-03" db="EMBL/GenBank/DDBJ databases">
        <authorList>
            <consortium name="Pathogen Informatics"/>
        </authorList>
    </citation>
    <scope>NUCLEOTIDE SEQUENCE [LARGE SCALE GENOMIC DNA]</scope>
    <source>
        <strain evidence="1 2">NCTC13364</strain>
    </source>
</reference>
<dbReference type="AlphaFoldDB" id="A0A157QUA6"/>
<proteinExistence type="predicted"/>
<organism evidence="1 2">
    <name type="scientific">Bordetella ansorpii</name>
    <dbReference type="NCBI Taxonomy" id="288768"/>
    <lineage>
        <taxon>Bacteria</taxon>
        <taxon>Pseudomonadati</taxon>
        <taxon>Pseudomonadota</taxon>
        <taxon>Betaproteobacteria</taxon>
        <taxon>Burkholderiales</taxon>
        <taxon>Alcaligenaceae</taxon>
        <taxon>Bordetella</taxon>
    </lineage>
</organism>
<protein>
    <submittedName>
        <fullName evidence="1">Nucleotidyl transferase of uncharacterized function (DUF1814)</fullName>
    </submittedName>
</protein>
<gene>
    <name evidence="1" type="ORF">SAMEA1982600_04028</name>
</gene>
<keyword evidence="1" id="KW-0808">Transferase</keyword>
<dbReference type="Proteomes" id="UP000077037">
    <property type="component" value="Unassembled WGS sequence"/>
</dbReference>